<dbReference type="InterPro" id="IPR011050">
    <property type="entry name" value="Pectin_lyase_fold/virulence"/>
</dbReference>
<feature type="domain" description="Bacterial repeat" evidence="3">
    <location>
        <begin position="1070"/>
        <end position="1142"/>
    </location>
</feature>
<keyword evidence="5" id="KW-1185">Reference proteome</keyword>
<proteinExistence type="predicted"/>
<dbReference type="RefSeq" id="WP_186852663.1">
    <property type="nucleotide sequence ID" value="NZ_JACOPO010000004.1"/>
</dbReference>
<evidence type="ECO:0000259" key="2">
    <source>
        <dbReference type="Pfam" id="PF13290"/>
    </source>
</evidence>
<evidence type="ECO:0000313" key="5">
    <source>
        <dbReference type="Proteomes" id="UP000628736"/>
    </source>
</evidence>
<dbReference type="Pfam" id="PF13290">
    <property type="entry name" value="CHB_HEX_C_1"/>
    <property type="match status" value="1"/>
</dbReference>
<dbReference type="EMBL" id="JACOPO010000004">
    <property type="protein sequence ID" value="MBC5722563.1"/>
    <property type="molecule type" value="Genomic_DNA"/>
</dbReference>
<gene>
    <name evidence="4" type="ORF">H8S11_07035</name>
</gene>
<dbReference type="Pfam" id="PF18998">
    <property type="entry name" value="Flg_new_2"/>
    <property type="match status" value="1"/>
</dbReference>
<dbReference type="AlphaFoldDB" id="A0A8J6J9V1"/>
<name>A0A8J6J9V1_9FIRM</name>
<protein>
    <submittedName>
        <fullName evidence="4">Chitobiase/beta-hexosaminidase C-terminal domain-containing protein</fullName>
    </submittedName>
</protein>
<sequence length="1154" mass="121337">MKRKILSSIMALVMIVSMLPFSVFAEEGDTWAESASTEWYTGDGDEYTISSAADLAGLAQLVNGGTSFQKKTIKLGENIDLEGKEWTPIGRNGKPFQGTFDGQGNTISNLKITGNSSDAGLFGFTTGGEIKDFTLNNAQVEGYLDVGAVAGTPHTSKYTNINVTGLIQIDGYSYVGGAFGKNAYANITNVDVTGGDGSYVKAESEEYRTYVGGLVGFMGEGNITISGCDVKIDVIGSTSDVGGLLGILHYGNTMTNCTYEGNLTITNPDSEVGDEFGALVGTAMNSAAGKTTISDCTATVNQALSGGRDVTDSITPHGDFYNDVTTNNAGTVDIQATVNDKEVTVDNSVAYVGDNKYVSLAEALEAVTAESDNKTVTITRSGTYEPFSIAVSGVTVQTADGVTATVKTDKDSKVAVTAADVTLKGLDFVSEDGTAVISGGACDGLTLDNCSFENKKDDLKDTIALYIHQPSITVQNCDFTNWERGYYTCGDNSAAGAITFEGNTFTNVRVPFDGYWGKPATEETDIQITGNTFDSGDWDAAYIQLWDYAQYQYWLDGENSKLNPEGKSALKATISGNTYKGNVVIYKTHCDWNTASAVTIEDTDVKVVNRNLIVLDGLTENDKVTVTKADGSPITAFNDFDTAVKKGEKYVIYSLSEGDYTFHVSQKADNSSDTIVTEIPVTVAPPKVGEVQEVEIVPIAEEEKFVAQVEGGEKYTSVKAAIDAVGEEGTVKLLRNVTLGDSLSVGKTMTLDLNGRTITAPEGSHILLVTANTFTLKDSSGSNAGKLTGGVGSNARGGGVTIQGGATFVMEGGTITGNNGSKKSAGGVHLIGNAKFIMNGGVITGNTSGTLRGGVYADMGSVQVSGTATILGNKGTDGGKGINSDLWLNTVSNVLLTIGEGGLSQDAKIGIYINSSPELSKEFTAPYESGRASVNNFVDNRAKYQIVEQDAEDGQKQLVMMLQKAAAPVASPAAGTYIGTQTVELSTTTLPEFSKIYYTLDGSDPTASDTSQEYTGALTISSSTTVKAYTKGLYKDSLDSDVAEFVYTINSAGGGGGGGSSSYSISVDKNIDNGSVTVSPRSASSGRTVTITVKPDEGYELDELTVTDKNGDEIKLTDKGDGKYTFKMPRSKVTIEASFVEIDHQDTCPSAGFR</sequence>
<dbReference type="Gene3D" id="2.160.20.10">
    <property type="entry name" value="Single-stranded right-handed beta-helix, Pectin lyase-like"/>
    <property type="match status" value="1"/>
</dbReference>
<feature type="domain" description="GH29D-like beta-sandwich" evidence="2">
    <location>
        <begin position="972"/>
        <end position="1031"/>
    </location>
</feature>
<comment type="caution">
    <text evidence="4">The sequence shown here is derived from an EMBL/GenBank/DDBJ whole genome shotgun (WGS) entry which is preliminary data.</text>
</comment>
<dbReference type="Gene3D" id="2.160.20.110">
    <property type="match status" value="1"/>
</dbReference>
<dbReference type="InterPro" id="IPR044060">
    <property type="entry name" value="Bacterial_rp_domain"/>
</dbReference>
<dbReference type="SUPFAM" id="SSF51126">
    <property type="entry name" value="Pectin lyase-like"/>
    <property type="match status" value="2"/>
</dbReference>
<dbReference type="Proteomes" id="UP000628736">
    <property type="component" value="Unassembled WGS sequence"/>
</dbReference>
<evidence type="ECO:0000259" key="3">
    <source>
        <dbReference type="Pfam" id="PF18998"/>
    </source>
</evidence>
<dbReference type="InterPro" id="IPR012334">
    <property type="entry name" value="Pectin_lyas_fold"/>
</dbReference>
<feature type="signal peptide" evidence="1">
    <location>
        <begin position="1"/>
        <end position="25"/>
    </location>
</feature>
<accession>A0A8J6J9V1</accession>
<evidence type="ECO:0000256" key="1">
    <source>
        <dbReference type="SAM" id="SignalP"/>
    </source>
</evidence>
<keyword evidence="1" id="KW-0732">Signal</keyword>
<organism evidence="4 5">
    <name type="scientific">Flintibacter hominis</name>
    <dbReference type="NCBI Taxonomy" id="2763048"/>
    <lineage>
        <taxon>Bacteria</taxon>
        <taxon>Bacillati</taxon>
        <taxon>Bacillota</taxon>
        <taxon>Clostridia</taxon>
        <taxon>Eubacteriales</taxon>
        <taxon>Flintibacter</taxon>
    </lineage>
</organism>
<feature type="non-terminal residue" evidence="4">
    <location>
        <position position="1154"/>
    </location>
</feature>
<feature type="chain" id="PRO_5035293490" evidence="1">
    <location>
        <begin position="26"/>
        <end position="1154"/>
    </location>
</feature>
<evidence type="ECO:0000313" key="4">
    <source>
        <dbReference type="EMBL" id="MBC5722563.1"/>
    </source>
</evidence>
<reference evidence="4" key="1">
    <citation type="submission" date="2020-08" db="EMBL/GenBank/DDBJ databases">
        <title>Genome public.</title>
        <authorList>
            <person name="Liu C."/>
            <person name="Sun Q."/>
        </authorList>
    </citation>
    <scope>NUCLEOTIDE SEQUENCE</scope>
    <source>
        <strain evidence="4">NSJ-23</strain>
    </source>
</reference>
<dbReference type="InterPro" id="IPR006626">
    <property type="entry name" value="PbH1"/>
</dbReference>
<dbReference type="InterPro" id="IPR059177">
    <property type="entry name" value="GH29D-like_dom"/>
</dbReference>
<dbReference type="SMART" id="SM00710">
    <property type="entry name" value="PbH1"/>
    <property type="match status" value="11"/>
</dbReference>